<dbReference type="PANTHER" id="PTHR48462:SF1">
    <property type="entry name" value="PROTEIN, PUTATIVE-RELATED"/>
    <property type="match status" value="1"/>
</dbReference>
<evidence type="ECO:0008006" key="3">
    <source>
        <dbReference type="Google" id="ProtNLM"/>
    </source>
</evidence>
<name>A0A1Y1IVG4_KLENI</name>
<gene>
    <name evidence="1" type="ORF">KFL_017180010</name>
</gene>
<evidence type="ECO:0000313" key="1">
    <source>
        <dbReference type="EMBL" id="GAQ93619.1"/>
    </source>
</evidence>
<dbReference type="Proteomes" id="UP000054558">
    <property type="component" value="Unassembled WGS sequence"/>
</dbReference>
<organism evidence="1 2">
    <name type="scientific">Klebsormidium nitens</name>
    <name type="common">Green alga</name>
    <name type="synonym">Ulothrix nitens</name>
    <dbReference type="NCBI Taxonomy" id="105231"/>
    <lineage>
        <taxon>Eukaryota</taxon>
        <taxon>Viridiplantae</taxon>
        <taxon>Streptophyta</taxon>
        <taxon>Klebsormidiophyceae</taxon>
        <taxon>Klebsormidiales</taxon>
        <taxon>Klebsormidiaceae</taxon>
        <taxon>Klebsormidium</taxon>
    </lineage>
</organism>
<dbReference type="PANTHER" id="PTHR48462">
    <property type="entry name" value="PROTEIN, PUTATIVE-RELATED"/>
    <property type="match status" value="1"/>
</dbReference>
<protein>
    <recommendedName>
        <fullName evidence="3">Reverse transcriptase domain-containing protein</fullName>
    </recommendedName>
</protein>
<feature type="non-terminal residue" evidence="1">
    <location>
        <position position="539"/>
    </location>
</feature>
<keyword evidence="2" id="KW-1185">Reference proteome</keyword>
<dbReference type="EMBL" id="DF238667">
    <property type="protein sequence ID" value="GAQ93619.1"/>
    <property type="molecule type" value="Genomic_DNA"/>
</dbReference>
<accession>A0A1Y1IVG4</accession>
<reference evidence="1 2" key="1">
    <citation type="journal article" date="2014" name="Nat. Commun.">
        <title>Klebsormidium flaccidum genome reveals primary factors for plant terrestrial adaptation.</title>
        <authorList>
            <person name="Hori K."/>
            <person name="Maruyama F."/>
            <person name="Fujisawa T."/>
            <person name="Togashi T."/>
            <person name="Yamamoto N."/>
            <person name="Seo M."/>
            <person name="Sato S."/>
            <person name="Yamada T."/>
            <person name="Mori H."/>
            <person name="Tajima N."/>
            <person name="Moriyama T."/>
            <person name="Ikeuchi M."/>
            <person name="Watanabe M."/>
            <person name="Wada H."/>
            <person name="Kobayashi K."/>
            <person name="Saito M."/>
            <person name="Masuda T."/>
            <person name="Sasaki-Sekimoto Y."/>
            <person name="Mashiguchi K."/>
            <person name="Awai K."/>
            <person name="Shimojima M."/>
            <person name="Masuda S."/>
            <person name="Iwai M."/>
            <person name="Nobusawa T."/>
            <person name="Narise T."/>
            <person name="Kondo S."/>
            <person name="Saito H."/>
            <person name="Sato R."/>
            <person name="Murakawa M."/>
            <person name="Ihara Y."/>
            <person name="Oshima-Yamada Y."/>
            <person name="Ohtaka K."/>
            <person name="Satoh M."/>
            <person name="Sonobe K."/>
            <person name="Ishii M."/>
            <person name="Ohtani R."/>
            <person name="Kanamori-Sato M."/>
            <person name="Honoki R."/>
            <person name="Miyazaki D."/>
            <person name="Mochizuki H."/>
            <person name="Umetsu J."/>
            <person name="Higashi K."/>
            <person name="Shibata D."/>
            <person name="Kamiya Y."/>
            <person name="Sato N."/>
            <person name="Nakamura Y."/>
            <person name="Tabata S."/>
            <person name="Ida S."/>
            <person name="Kurokawa K."/>
            <person name="Ohta H."/>
        </authorList>
    </citation>
    <scope>NUCLEOTIDE SEQUENCE [LARGE SCALE GENOMIC DNA]</scope>
    <source>
        <strain evidence="1 2">NIES-2285</strain>
    </source>
</reference>
<dbReference type="AlphaFoldDB" id="A0A1Y1IVG4"/>
<evidence type="ECO:0000313" key="2">
    <source>
        <dbReference type="Proteomes" id="UP000054558"/>
    </source>
</evidence>
<sequence length="539" mass="58256">MQAEQARGGAPSDEDDEARRMRRCLALCRVGELSRAARVLDPAHMAPDSEATLQVLRDLHPEAPSVLPDWLPDFHPDDAFQLDPDAVRRALEGASRLLAGGLSGMIYELYRDILLEHPATFLPFFAVCSHMARGEVPPRAQAALSSCRLLALAKAVPDGPDGVRPIAIAEVFQRLVSRSIALQMRDAFQQFFSPLQFAVSTPGGCESIIAGIRALLDADPELLVMQVDLANAFNEVDRTAIFEELRAHFPALIPFTLTTDVDTGGLPFQAALRAARDVLPASARQLLPPFHQLGLQAVPDVQERLMRAIEMERAEALRESLGDSAGRARLLSQTAPGAGAFLTAVPLMQSLRFTHECFRTALRTRLGLLHPAIAGVRRCECGEELQEGVLAGQHLMRCGRGGERTLTHDGIRDVVFVILREAGLSVRREARGIFPLRGDETEGRVMDLVAANPRGGPRLLVDVTVADPLQAPVTAAAVERGHAARAAEAVKTAKYSDHSPDDSLIPAAIETFGCLGGQFDSLLCMCAQRAAALRVGDES</sequence>
<dbReference type="STRING" id="105231.A0A1Y1IVG4"/>
<dbReference type="OrthoDB" id="448294at2759"/>
<proteinExistence type="predicted"/>